<evidence type="ECO:0000313" key="1">
    <source>
        <dbReference type="EMBL" id="MBB5282738.1"/>
    </source>
</evidence>
<organism evidence="1 2">
    <name type="scientific">Rhabdobacter roseus</name>
    <dbReference type="NCBI Taxonomy" id="1655419"/>
    <lineage>
        <taxon>Bacteria</taxon>
        <taxon>Pseudomonadati</taxon>
        <taxon>Bacteroidota</taxon>
        <taxon>Cytophagia</taxon>
        <taxon>Cytophagales</taxon>
        <taxon>Cytophagaceae</taxon>
        <taxon>Rhabdobacter</taxon>
    </lineage>
</organism>
<dbReference type="AlphaFoldDB" id="A0A840TRZ1"/>
<sequence length="151" mass="16304">MNMTLKTQLIGHLKGLLDERMAVAWAAMDAAQASANEASKSSAGDKYETARAMGQLDRNMHARQYEQARQERAVLERVSENEATKRVAVGTLVKTTSSWYFIAVSVGAVALEGTTVLAVSAASPVGQVLIGKQAGEPFLFQGKKQQIESIY</sequence>
<name>A0A840TRZ1_9BACT</name>
<protein>
    <submittedName>
        <fullName evidence="1">Transcription elongation GreA/GreB family factor</fullName>
    </submittedName>
</protein>
<accession>A0A840TRZ1</accession>
<reference evidence="1 2" key="1">
    <citation type="submission" date="2020-08" db="EMBL/GenBank/DDBJ databases">
        <title>Genomic Encyclopedia of Type Strains, Phase IV (KMG-IV): sequencing the most valuable type-strain genomes for metagenomic binning, comparative biology and taxonomic classification.</title>
        <authorList>
            <person name="Goeker M."/>
        </authorList>
    </citation>
    <scope>NUCLEOTIDE SEQUENCE [LARGE SCALE GENOMIC DNA]</scope>
    <source>
        <strain evidence="1 2">DSM 105074</strain>
    </source>
</reference>
<gene>
    <name evidence="1" type="ORF">HNQ92_000859</name>
</gene>
<evidence type="ECO:0000313" key="2">
    <source>
        <dbReference type="Proteomes" id="UP000557307"/>
    </source>
</evidence>
<keyword evidence="2" id="KW-1185">Reference proteome</keyword>
<dbReference type="EMBL" id="JACHGF010000001">
    <property type="protein sequence ID" value="MBB5282738.1"/>
    <property type="molecule type" value="Genomic_DNA"/>
</dbReference>
<proteinExistence type="predicted"/>
<dbReference type="RefSeq" id="WP_246439594.1">
    <property type="nucleotide sequence ID" value="NZ_JACHGF010000001.1"/>
</dbReference>
<dbReference type="Proteomes" id="UP000557307">
    <property type="component" value="Unassembled WGS sequence"/>
</dbReference>
<comment type="caution">
    <text evidence="1">The sequence shown here is derived from an EMBL/GenBank/DDBJ whole genome shotgun (WGS) entry which is preliminary data.</text>
</comment>